<dbReference type="Proteomes" id="UP000027471">
    <property type="component" value="Unassembled WGS sequence"/>
</dbReference>
<dbReference type="EMBL" id="AUNB01000105">
    <property type="protein sequence ID" value="KEO50352.1"/>
    <property type="molecule type" value="Genomic_DNA"/>
</dbReference>
<proteinExistence type="predicted"/>
<evidence type="ECO:0000313" key="1">
    <source>
        <dbReference type="EMBL" id="KEO50352.1"/>
    </source>
</evidence>
<name>A0A074JLR0_9RHOB</name>
<protein>
    <submittedName>
        <fullName evidence="1">Uncharacterized protein</fullName>
    </submittedName>
</protein>
<comment type="caution">
    <text evidence="1">The sequence shown here is derived from an EMBL/GenBank/DDBJ whole genome shotgun (WGS) entry which is preliminary data.</text>
</comment>
<dbReference type="OrthoDB" id="7839995at2"/>
<organism evidence="1 2">
    <name type="scientific">Thioclava indica</name>
    <dbReference type="NCBI Taxonomy" id="1353528"/>
    <lineage>
        <taxon>Bacteria</taxon>
        <taxon>Pseudomonadati</taxon>
        <taxon>Pseudomonadota</taxon>
        <taxon>Alphaproteobacteria</taxon>
        <taxon>Rhodobacterales</taxon>
        <taxon>Paracoccaceae</taxon>
        <taxon>Thioclava</taxon>
    </lineage>
</organism>
<accession>A0A074JLR0</accession>
<keyword evidence="2" id="KW-1185">Reference proteome</keyword>
<dbReference type="AlphaFoldDB" id="A0A074JLR0"/>
<gene>
    <name evidence="1" type="ORF">DT23_18980</name>
</gene>
<sequence length="69" mass="8123">MLEWPESFIPSFLIDADQEAQKARDARLSELFHQPLTLRRLRSMRADPFYRPLMELDRNSATDFALNSP</sequence>
<reference evidence="1 2" key="1">
    <citation type="journal article" date="2015" name="Antonie Van Leeuwenhoek">
        <title>Thioclava indica sp. nov., isolated from surface seawater of the Indian Ocean.</title>
        <authorList>
            <person name="Liu Y."/>
            <person name="Lai Q."/>
            <person name="Du J."/>
            <person name="Xu H."/>
            <person name="Jiang L."/>
            <person name="Shao Z."/>
        </authorList>
    </citation>
    <scope>NUCLEOTIDE SEQUENCE [LARGE SCALE GENOMIC DNA]</scope>
    <source>
        <strain evidence="1 2">DT23-4</strain>
    </source>
</reference>
<evidence type="ECO:0000313" key="2">
    <source>
        <dbReference type="Proteomes" id="UP000027471"/>
    </source>
</evidence>